<dbReference type="Proteomes" id="UP000249819">
    <property type="component" value="Unassembled WGS sequence"/>
</dbReference>
<gene>
    <name evidence="2" type="ORF">CLV59_103399</name>
</gene>
<accession>A0A327W3R3</accession>
<evidence type="ECO:0000256" key="1">
    <source>
        <dbReference type="SAM" id="Phobius"/>
    </source>
</evidence>
<evidence type="ECO:0000313" key="3">
    <source>
        <dbReference type="Proteomes" id="UP000249819"/>
    </source>
</evidence>
<dbReference type="EMBL" id="QLMA01000003">
    <property type="protein sequence ID" value="RAJ83432.1"/>
    <property type="molecule type" value="Genomic_DNA"/>
</dbReference>
<protein>
    <submittedName>
        <fullName evidence="2">Uncharacterized protein</fullName>
    </submittedName>
</protein>
<name>A0A327W3R3_9BACT</name>
<evidence type="ECO:0000313" key="2">
    <source>
        <dbReference type="EMBL" id="RAJ83432.1"/>
    </source>
</evidence>
<keyword evidence="1" id="KW-0812">Transmembrane</keyword>
<dbReference type="AlphaFoldDB" id="A0A327W3R3"/>
<proteinExistence type="predicted"/>
<feature type="transmembrane region" description="Helical" evidence="1">
    <location>
        <begin position="17"/>
        <end position="38"/>
    </location>
</feature>
<keyword evidence="1" id="KW-1133">Transmembrane helix</keyword>
<keyword evidence="1" id="KW-0472">Membrane</keyword>
<organism evidence="2 3">
    <name type="scientific">Chitinophaga dinghuensis</name>
    <dbReference type="NCBI Taxonomy" id="1539050"/>
    <lineage>
        <taxon>Bacteria</taxon>
        <taxon>Pseudomonadati</taxon>
        <taxon>Bacteroidota</taxon>
        <taxon>Chitinophagia</taxon>
        <taxon>Chitinophagales</taxon>
        <taxon>Chitinophagaceae</taxon>
        <taxon>Chitinophaga</taxon>
    </lineage>
</organism>
<keyword evidence="3" id="KW-1185">Reference proteome</keyword>
<comment type="caution">
    <text evidence="2">The sequence shown here is derived from an EMBL/GenBank/DDBJ whole genome shotgun (WGS) entry which is preliminary data.</text>
</comment>
<reference evidence="2 3" key="1">
    <citation type="submission" date="2018-06" db="EMBL/GenBank/DDBJ databases">
        <title>Genomic Encyclopedia of Archaeal and Bacterial Type Strains, Phase II (KMG-II): from individual species to whole genera.</title>
        <authorList>
            <person name="Goeker M."/>
        </authorList>
    </citation>
    <scope>NUCLEOTIDE SEQUENCE [LARGE SCALE GENOMIC DNA]</scope>
    <source>
        <strain evidence="2 3">DSM 29821</strain>
    </source>
</reference>
<sequence>MLPIRGTMEIIQFFKELCLLMVNLGISLVSPYRALFFYNSFDPVYFSGFCIT</sequence>